<dbReference type="NCBIfam" id="TIGR00644">
    <property type="entry name" value="recJ"/>
    <property type="match status" value="1"/>
</dbReference>
<evidence type="ECO:0000256" key="5">
    <source>
        <dbReference type="ARBA" id="ARBA00022839"/>
    </source>
</evidence>
<evidence type="ECO:0000256" key="4">
    <source>
        <dbReference type="ARBA" id="ARBA00022801"/>
    </source>
</evidence>
<dbReference type="Proteomes" id="UP000631576">
    <property type="component" value="Unassembled WGS sequence"/>
</dbReference>
<feature type="domain" description="RecJ OB" evidence="8">
    <location>
        <begin position="460"/>
        <end position="567"/>
    </location>
</feature>
<evidence type="ECO:0000259" key="8">
    <source>
        <dbReference type="Pfam" id="PF17768"/>
    </source>
</evidence>
<dbReference type="InterPro" id="IPR041122">
    <property type="entry name" value="RecJ_OB"/>
</dbReference>
<reference evidence="9 10" key="1">
    <citation type="submission" date="2020-08" db="EMBL/GenBank/DDBJ databases">
        <title>Genome public.</title>
        <authorList>
            <person name="Liu C."/>
            <person name="Sun Q."/>
        </authorList>
    </citation>
    <scope>NUCLEOTIDE SEQUENCE [LARGE SCALE GENOMIC DNA]</scope>
    <source>
        <strain evidence="9 10">NSJ-13</strain>
    </source>
</reference>
<gene>
    <name evidence="9" type="primary">recJ</name>
    <name evidence="9" type="ORF">H8S40_04670</name>
</gene>
<evidence type="ECO:0000259" key="7">
    <source>
        <dbReference type="Pfam" id="PF02272"/>
    </source>
</evidence>
<accession>A0ABR7G7W8</accession>
<sequence length="573" mass="64328">MEKWFVTMKKADFYQIGEMFQISPILARLIRNREMVTKDEIEFYLNGTIADLYDGMLMKDMDKAVTILKEKIQANEPIRVIGDYDIDGVNATYILQEGISNLGGDVDTDIPDRIKDGYGLNKALIDRAIEDGIDTIITCDNGIAAMDEIAYGKQQGLTIIVTDHHEVPYIDVGDGKEYLLPHADAVIDPHREDCPYPFKGLCGAAVSYKLIEALYGVMQKDAEDVDYLMENVAIATIGDVMDLTGENRIFVKQGLEMLKRTSNEGLKALMECTGVPVDSLNAYHIGFVIGPCINAGGRLDTAKRALNLLNAKTRREAVMLAEDLKALNDSRKEMTEKGVEQAVALIENTSLKEDKVLVVYLPDCHESIAGIIAGRIREKYYRPVFVLTQGEEDVKGSGRSIEAYNMFEEMNKCRALFTKFGGHKLAAGLSLKEENVERFRESINECANLTEDDLTEKISIDMQLPLRYVNESLIQELELLEPFGKGNPKPLFAEKNLKVIDPRIIGKNKNVLKFKVQDKDGYEMDAICFGDVEGCLETIEQSETMAFTYYPSINEFRGERTIQMVVQNYNPSK</sequence>
<dbReference type="SUPFAM" id="SSF64182">
    <property type="entry name" value="DHH phosphoesterases"/>
    <property type="match status" value="1"/>
</dbReference>
<dbReference type="InterPro" id="IPR004610">
    <property type="entry name" value="RecJ"/>
</dbReference>
<protein>
    <recommendedName>
        <fullName evidence="2">Single-stranded-DNA-specific exonuclease RecJ</fullName>
    </recommendedName>
</protein>
<evidence type="ECO:0000313" key="9">
    <source>
        <dbReference type="EMBL" id="MBC5682866.1"/>
    </source>
</evidence>
<dbReference type="PANTHER" id="PTHR30255">
    <property type="entry name" value="SINGLE-STRANDED-DNA-SPECIFIC EXONUCLEASE RECJ"/>
    <property type="match status" value="1"/>
</dbReference>
<evidence type="ECO:0000313" key="10">
    <source>
        <dbReference type="Proteomes" id="UP000631576"/>
    </source>
</evidence>
<dbReference type="Gene3D" id="3.10.310.30">
    <property type="match status" value="1"/>
</dbReference>
<dbReference type="Pfam" id="PF02272">
    <property type="entry name" value="DHHA1"/>
    <property type="match status" value="1"/>
</dbReference>
<dbReference type="InterPro" id="IPR001667">
    <property type="entry name" value="DDH_dom"/>
</dbReference>
<evidence type="ECO:0000256" key="3">
    <source>
        <dbReference type="ARBA" id="ARBA00022722"/>
    </source>
</evidence>
<dbReference type="InterPro" id="IPR003156">
    <property type="entry name" value="DHHA1_dom"/>
</dbReference>
<dbReference type="GO" id="GO:0004527">
    <property type="term" value="F:exonuclease activity"/>
    <property type="evidence" value="ECO:0007669"/>
    <property type="project" value="UniProtKB-KW"/>
</dbReference>
<feature type="domain" description="DHHA1" evidence="7">
    <location>
        <begin position="354"/>
        <end position="447"/>
    </location>
</feature>
<dbReference type="Gene3D" id="3.90.1640.30">
    <property type="match status" value="1"/>
</dbReference>
<dbReference type="RefSeq" id="WP_117991589.1">
    <property type="nucleotide sequence ID" value="NZ_JACOPE010000001.1"/>
</dbReference>
<dbReference type="Pfam" id="PF01368">
    <property type="entry name" value="DHH"/>
    <property type="match status" value="1"/>
</dbReference>
<feature type="domain" description="DDH" evidence="6">
    <location>
        <begin position="78"/>
        <end position="221"/>
    </location>
</feature>
<organism evidence="9 10">
    <name type="scientific">Ruminococcus hominis</name>
    <dbReference type="NCBI Taxonomy" id="2763065"/>
    <lineage>
        <taxon>Bacteria</taxon>
        <taxon>Bacillati</taxon>
        <taxon>Bacillota</taxon>
        <taxon>Clostridia</taxon>
        <taxon>Eubacteriales</taxon>
        <taxon>Oscillospiraceae</taxon>
        <taxon>Ruminococcus</taxon>
    </lineage>
</organism>
<dbReference type="InterPro" id="IPR038763">
    <property type="entry name" value="DHH_sf"/>
</dbReference>
<dbReference type="EMBL" id="JACOPE010000001">
    <property type="protein sequence ID" value="MBC5682866.1"/>
    <property type="molecule type" value="Genomic_DNA"/>
</dbReference>
<keyword evidence="10" id="KW-1185">Reference proteome</keyword>
<comment type="caution">
    <text evidence="9">The sequence shown here is derived from an EMBL/GenBank/DDBJ whole genome shotgun (WGS) entry which is preliminary data.</text>
</comment>
<name>A0ABR7G7W8_9FIRM</name>
<dbReference type="PANTHER" id="PTHR30255:SF2">
    <property type="entry name" value="SINGLE-STRANDED-DNA-SPECIFIC EXONUCLEASE RECJ"/>
    <property type="match status" value="1"/>
</dbReference>
<evidence type="ECO:0000259" key="6">
    <source>
        <dbReference type="Pfam" id="PF01368"/>
    </source>
</evidence>
<dbReference type="InterPro" id="IPR051673">
    <property type="entry name" value="SSDNA_exonuclease_RecJ"/>
</dbReference>
<comment type="similarity">
    <text evidence="1">Belongs to the RecJ family.</text>
</comment>
<evidence type="ECO:0000256" key="1">
    <source>
        <dbReference type="ARBA" id="ARBA00005915"/>
    </source>
</evidence>
<proteinExistence type="inferred from homology"/>
<keyword evidence="3" id="KW-0540">Nuclease</keyword>
<keyword evidence="4" id="KW-0378">Hydrolase</keyword>
<evidence type="ECO:0000256" key="2">
    <source>
        <dbReference type="ARBA" id="ARBA00019841"/>
    </source>
</evidence>
<keyword evidence="5 9" id="KW-0269">Exonuclease</keyword>
<dbReference type="Pfam" id="PF17768">
    <property type="entry name" value="RecJ_OB"/>
    <property type="match status" value="1"/>
</dbReference>